<proteinExistence type="predicted"/>
<feature type="domain" description="CoA-binding" evidence="1">
    <location>
        <begin position="14"/>
        <end position="107"/>
    </location>
</feature>
<evidence type="ECO:0000313" key="2">
    <source>
        <dbReference type="EMBL" id="ELY87791.1"/>
    </source>
</evidence>
<organism evidence="2 3">
    <name type="scientific">Natrialba hulunbeirensis JCM 10989</name>
    <dbReference type="NCBI Taxonomy" id="1227493"/>
    <lineage>
        <taxon>Archaea</taxon>
        <taxon>Methanobacteriati</taxon>
        <taxon>Methanobacteriota</taxon>
        <taxon>Stenosarchaea group</taxon>
        <taxon>Halobacteria</taxon>
        <taxon>Halobacteriales</taxon>
        <taxon>Natrialbaceae</taxon>
        <taxon>Natrialba</taxon>
    </lineage>
</organism>
<dbReference type="PANTHER" id="PTHR33303">
    <property type="entry name" value="CYTOPLASMIC PROTEIN-RELATED"/>
    <property type="match status" value="1"/>
</dbReference>
<dbReference type="PANTHER" id="PTHR33303:SF2">
    <property type="entry name" value="COA-BINDING DOMAIN-CONTAINING PROTEIN"/>
    <property type="match status" value="1"/>
</dbReference>
<dbReference type="Proteomes" id="UP000011519">
    <property type="component" value="Unassembled WGS sequence"/>
</dbReference>
<evidence type="ECO:0000313" key="3">
    <source>
        <dbReference type="Proteomes" id="UP000011519"/>
    </source>
</evidence>
<dbReference type="EMBL" id="AOIM01000041">
    <property type="protein sequence ID" value="ELY87791.1"/>
    <property type="molecule type" value="Genomic_DNA"/>
</dbReference>
<dbReference type="Pfam" id="PF13380">
    <property type="entry name" value="CoA_binding_2"/>
    <property type="match status" value="1"/>
</dbReference>
<comment type="caution">
    <text evidence="2">The sequence shown here is derived from an EMBL/GenBank/DDBJ whole genome shotgun (WGS) entry which is preliminary data.</text>
</comment>
<reference evidence="2 3" key="1">
    <citation type="journal article" date="2014" name="PLoS Genet.">
        <title>Phylogenetically driven sequencing of extremely halophilic archaea reveals strategies for static and dynamic osmo-response.</title>
        <authorList>
            <person name="Becker E.A."/>
            <person name="Seitzer P.M."/>
            <person name="Tritt A."/>
            <person name="Larsen D."/>
            <person name="Krusor M."/>
            <person name="Yao A.I."/>
            <person name="Wu D."/>
            <person name="Madern D."/>
            <person name="Eisen J.A."/>
            <person name="Darling A.E."/>
            <person name="Facciotti M.T."/>
        </authorList>
    </citation>
    <scope>NUCLEOTIDE SEQUENCE [LARGE SCALE GENOMIC DNA]</scope>
    <source>
        <strain evidence="2 3">JCM 10989</strain>
    </source>
</reference>
<dbReference type="STRING" id="1227493.C483_17878"/>
<accession>L9ZP01</accession>
<gene>
    <name evidence="2" type="ORF">C483_17878</name>
</gene>
<dbReference type="Gene3D" id="3.40.50.720">
    <property type="entry name" value="NAD(P)-binding Rossmann-like Domain"/>
    <property type="match status" value="1"/>
</dbReference>
<keyword evidence="3" id="KW-1185">Reference proteome</keyword>
<dbReference type="PATRIC" id="fig|1227493.4.peg.3595"/>
<protein>
    <submittedName>
        <fullName evidence="2">CoA-binding protein</fullName>
    </submittedName>
</protein>
<dbReference type="SUPFAM" id="SSF51735">
    <property type="entry name" value="NAD(P)-binding Rossmann-fold domains"/>
    <property type="match status" value="1"/>
</dbReference>
<dbReference type="InterPro" id="IPR036291">
    <property type="entry name" value="NAD(P)-bd_dom_sf"/>
</dbReference>
<dbReference type="InterPro" id="IPR003781">
    <property type="entry name" value="CoA-bd"/>
</dbReference>
<evidence type="ECO:0000259" key="1">
    <source>
        <dbReference type="SMART" id="SM00881"/>
    </source>
</evidence>
<name>L9ZP01_9EURY</name>
<dbReference type="SMART" id="SM00881">
    <property type="entry name" value="CoA_binding"/>
    <property type="match status" value="1"/>
</dbReference>
<sequence>MAVPIEDPDKLRQILEYDRVAVVGASTSHEKAAHIVPAYLQRHGYELRPVNPHASEVFGERAFDSLSDVVDPVDIVQIFRPSEEVPDIVSQALDRDGVKAIWMQPGTQNDEAARAAEAAGIAVVQDRCMKVEHGQLIRNPMN</sequence>
<dbReference type="AlphaFoldDB" id="L9ZP01"/>